<evidence type="ECO:0000256" key="1">
    <source>
        <dbReference type="ARBA" id="ARBA00022448"/>
    </source>
</evidence>
<evidence type="ECO:0000256" key="3">
    <source>
        <dbReference type="ARBA" id="ARBA00022958"/>
    </source>
</evidence>
<evidence type="ECO:0000256" key="4">
    <source>
        <dbReference type="ARBA" id="ARBA00023065"/>
    </source>
</evidence>
<name>A0A835MT73_9ROSI</name>
<feature type="transmembrane region" description="Helical" evidence="5">
    <location>
        <begin position="28"/>
        <end position="49"/>
    </location>
</feature>
<dbReference type="PANTHER" id="PTHR32468">
    <property type="entry name" value="CATION/H + ANTIPORTER"/>
    <property type="match status" value="1"/>
</dbReference>
<feature type="transmembrane region" description="Helical" evidence="5">
    <location>
        <begin position="70"/>
        <end position="92"/>
    </location>
</feature>
<dbReference type="AlphaFoldDB" id="A0A835MT73"/>
<keyword evidence="4" id="KW-0406">Ion transport</keyword>
<keyword evidence="7" id="KW-1185">Reference proteome</keyword>
<proteinExistence type="predicted"/>
<dbReference type="GO" id="GO:0006885">
    <property type="term" value="P:regulation of pH"/>
    <property type="evidence" value="ECO:0007669"/>
    <property type="project" value="TreeGrafter"/>
</dbReference>
<reference evidence="6 7" key="1">
    <citation type="submission" date="2020-10" db="EMBL/GenBank/DDBJ databases">
        <title>Plant Genome Project.</title>
        <authorList>
            <person name="Zhang R.-G."/>
        </authorList>
    </citation>
    <scope>NUCLEOTIDE SEQUENCE [LARGE SCALE GENOMIC DNA]</scope>
    <source>
        <strain evidence="6">FAFU-HL-1</strain>
        <tissue evidence="6">Leaf</tissue>
    </source>
</reference>
<comment type="caution">
    <text evidence="6">The sequence shown here is derived from an EMBL/GenBank/DDBJ whole genome shotgun (WGS) entry which is preliminary data.</text>
</comment>
<keyword evidence="5" id="KW-0472">Membrane</keyword>
<dbReference type="Proteomes" id="UP000657918">
    <property type="component" value="Unassembled WGS sequence"/>
</dbReference>
<dbReference type="OrthoDB" id="1861329at2759"/>
<dbReference type="EMBL" id="JADGMS010000009">
    <property type="protein sequence ID" value="KAF9675724.1"/>
    <property type="molecule type" value="Genomic_DNA"/>
</dbReference>
<evidence type="ECO:0000256" key="2">
    <source>
        <dbReference type="ARBA" id="ARBA00022538"/>
    </source>
</evidence>
<keyword evidence="5" id="KW-0812">Transmembrane</keyword>
<evidence type="ECO:0000313" key="7">
    <source>
        <dbReference type="Proteomes" id="UP000657918"/>
    </source>
</evidence>
<gene>
    <name evidence="6" type="ORF">SADUNF_Sadunf09G0062600</name>
</gene>
<keyword evidence="2" id="KW-0633">Potassium transport</keyword>
<keyword evidence="1" id="KW-0813">Transport</keyword>
<protein>
    <submittedName>
        <fullName evidence="6">Uncharacterized protein</fullName>
    </submittedName>
</protein>
<dbReference type="InterPro" id="IPR050794">
    <property type="entry name" value="CPA2_transporter"/>
</dbReference>
<dbReference type="GO" id="GO:0098662">
    <property type="term" value="P:inorganic cation transmembrane transport"/>
    <property type="evidence" value="ECO:0007669"/>
    <property type="project" value="TreeGrafter"/>
</dbReference>
<evidence type="ECO:0000313" key="6">
    <source>
        <dbReference type="EMBL" id="KAF9675724.1"/>
    </source>
</evidence>
<dbReference type="GO" id="GO:0006813">
    <property type="term" value="P:potassium ion transport"/>
    <property type="evidence" value="ECO:0007669"/>
    <property type="project" value="UniProtKB-KW"/>
</dbReference>
<dbReference type="PANTHER" id="PTHR32468:SF109">
    <property type="entry name" value="CATION_H(+) ANTIPORTER 24-RELATED"/>
    <property type="match status" value="1"/>
</dbReference>
<keyword evidence="5" id="KW-1133">Transmembrane helix</keyword>
<evidence type="ECO:0000256" key="5">
    <source>
        <dbReference type="SAM" id="Phobius"/>
    </source>
</evidence>
<keyword evidence="3" id="KW-0630">Potassium</keyword>
<accession>A0A835MT73</accession>
<dbReference type="GO" id="GO:0012505">
    <property type="term" value="C:endomembrane system"/>
    <property type="evidence" value="ECO:0007669"/>
    <property type="project" value="TreeGrafter"/>
</dbReference>
<organism evidence="6 7">
    <name type="scientific">Salix dunnii</name>
    <dbReference type="NCBI Taxonomy" id="1413687"/>
    <lineage>
        <taxon>Eukaryota</taxon>
        <taxon>Viridiplantae</taxon>
        <taxon>Streptophyta</taxon>
        <taxon>Embryophyta</taxon>
        <taxon>Tracheophyta</taxon>
        <taxon>Spermatophyta</taxon>
        <taxon>Magnoliopsida</taxon>
        <taxon>eudicotyledons</taxon>
        <taxon>Gunneridae</taxon>
        <taxon>Pentapetalae</taxon>
        <taxon>rosids</taxon>
        <taxon>fabids</taxon>
        <taxon>Malpighiales</taxon>
        <taxon>Salicaceae</taxon>
        <taxon>Saliceae</taxon>
        <taxon>Salix</taxon>
    </lineage>
</organism>
<sequence length="435" mass="49515">METCRTHPPHPSHCLGIFHRENPLNDSFNIILFDLILMILITTMPRLLLKPLKNEFCMQILDIPVYTSMLLLLTTLMMGTCSGWICFIYDPIRQYMTNKRRTILHTPPGTELSISAGIHNEECVAGFINLIETSHPTITSPFAVYAIHLFEVVGHAFPVFIDHNKPERPPKYINYKNIHDALKLYQNPITEYVKLHSYTVATVKRTMQHDICNLALKYKATLILLPFCNKRVGNLAGSELVRHVYGKQSINSRVLANSPCSIGILIDKGHPNNHIVMQYYHQLFFRRCVVLFLGGANSREALACADRMAPNPEVSLMVIRFLSYNNIGDDEMEKKLDEGVATWFWVKNERNYMVVYRVVVVSNGEVTLSAIQALGNETIELWMMGRKQGINQVLLEGLSKLSENPEWGVIGDYVASTDFYSTTSVLVIHQQIMRG</sequence>